<dbReference type="InterPro" id="IPR036291">
    <property type="entry name" value="NAD(P)-bd_dom_sf"/>
</dbReference>
<dbReference type="InterPro" id="IPR006140">
    <property type="entry name" value="D-isomer_DH_NAD-bd"/>
</dbReference>
<dbReference type="KEGG" id="crw:CROST_026960"/>
<dbReference type="PROSITE" id="PS00671">
    <property type="entry name" value="D_2_HYDROXYACID_DH_3"/>
    <property type="match status" value="1"/>
</dbReference>
<dbReference type="EC" id="1.1.1.-" evidence="5"/>
<keyword evidence="6" id="KW-1185">Reference proteome</keyword>
<dbReference type="Gene3D" id="3.40.50.720">
    <property type="entry name" value="NAD(P)-binding Rossmann-like Domain"/>
    <property type="match status" value="2"/>
</dbReference>
<dbReference type="SUPFAM" id="SSF52283">
    <property type="entry name" value="Formate/glycerate dehydrogenase catalytic domain-like"/>
    <property type="match status" value="1"/>
</dbReference>
<evidence type="ECO:0000313" key="5">
    <source>
        <dbReference type="EMBL" id="URZ11979.1"/>
    </source>
</evidence>
<keyword evidence="2 4" id="KW-0560">Oxidoreductase</keyword>
<dbReference type="PROSITE" id="PS00670">
    <property type="entry name" value="D_2_HYDROXYACID_DH_2"/>
    <property type="match status" value="1"/>
</dbReference>
<dbReference type="AlphaFoldDB" id="A0A1S8LBC4"/>
<dbReference type="PANTHER" id="PTHR43026:SF1">
    <property type="entry name" value="2-HYDROXYACID DEHYDROGENASE HOMOLOG 1-RELATED"/>
    <property type="match status" value="1"/>
</dbReference>
<reference evidence="5 6" key="1">
    <citation type="submission" date="2022-04" db="EMBL/GenBank/DDBJ databases">
        <title>Genome sequence of C. roseum typestrain.</title>
        <authorList>
            <person name="Poehlein A."/>
            <person name="Schoch T."/>
            <person name="Duerre P."/>
            <person name="Daniel R."/>
        </authorList>
    </citation>
    <scope>NUCLEOTIDE SEQUENCE [LARGE SCALE GENOMIC DNA]</scope>
    <source>
        <strain evidence="5 6">DSM 7320</strain>
    </source>
</reference>
<evidence type="ECO:0000256" key="1">
    <source>
        <dbReference type="ARBA" id="ARBA00005854"/>
    </source>
</evidence>
<dbReference type="RefSeq" id="WP_077833009.1">
    <property type="nucleotide sequence ID" value="NZ_CP096983.1"/>
</dbReference>
<dbReference type="InterPro" id="IPR029753">
    <property type="entry name" value="D-isomer_DH_CS"/>
</dbReference>
<proteinExistence type="inferred from homology"/>
<dbReference type="EMBL" id="CP096983">
    <property type="protein sequence ID" value="URZ11979.1"/>
    <property type="molecule type" value="Genomic_DNA"/>
</dbReference>
<dbReference type="PROSITE" id="PS00065">
    <property type="entry name" value="D_2_HYDROXYACID_DH_1"/>
    <property type="match status" value="1"/>
</dbReference>
<accession>A0A1S8LBC4</accession>
<evidence type="ECO:0000256" key="3">
    <source>
        <dbReference type="ARBA" id="ARBA00023027"/>
    </source>
</evidence>
<dbReference type="Proteomes" id="UP000190951">
    <property type="component" value="Chromosome"/>
</dbReference>
<name>A0A1S8LBC4_9CLOT</name>
<sequence>MKIFVYSHMDDETEYFEKFKKKYNVDMILTHKAPTIETAELAKGFDCISIITTPINALLIKKFNEIGVKFISTRTIGYDHIDVKKARELGISVGNVTYSPRSVADYTVMMILMVTRKLKAIMQNSSVQDYSLKGIQGRELHNLTVGVIGTGRIGKTVIKNLKGFECNIIAYDVHEAEEVKAYAKYVKLDELIKNSDVITIHAPGKVENYHIINKNSISKMKDGVFIINTARGALINTYDLIDALEKGKIAGAALDVIENETGLYYNDLKCEVLKNRELAVLKSYPNVIITPHTAFYTDQAVSDMVENSILSCIAFSEGKENPWKL</sequence>
<dbReference type="InterPro" id="IPR006139">
    <property type="entry name" value="D-isomer_2_OHA_DH_cat_dom"/>
</dbReference>
<dbReference type="PANTHER" id="PTHR43026">
    <property type="entry name" value="2-HYDROXYACID DEHYDROGENASE HOMOLOG 1-RELATED"/>
    <property type="match status" value="1"/>
</dbReference>
<evidence type="ECO:0000256" key="2">
    <source>
        <dbReference type="ARBA" id="ARBA00023002"/>
    </source>
</evidence>
<dbReference type="CDD" id="cd12185">
    <property type="entry name" value="HGDH_LDH_like"/>
    <property type="match status" value="1"/>
</dbReference>
<dbReference type="InterPro" id="IPR029752">
    <property type="entry name" value="D-isomer_DH_CS1"/>
</dbReference>
<dbReference type="SUPFAM" id="SSF51735">
    <property type="entry name" value="NAD(P)-binding Rossmann-fold domains"/>
    <property type="match status" value="1"/>
</dbReference>
<dbReference type="GO" id="GO:0008720">
    <property type="term" value="F:D-lactate dehydrogenase (NAD+) activity"/>
    <property type="evidence" value="ECO:0007669"/>
    <property type="project" value="TreeGrafter"/>
</dbReference>
<protein>
    <submittedName>
        <fullName evidence="5">Phenyllactate dehydrogenase</fullName>
        <ecNumber evidence="5">1.1.1.-</ecNumber>
    </submittedName>
</protein>
<dbReference type="GO" id="GO:0051287">
    <property type="term" value="F:NAD binding"/>
    <property type="evidence" value="ECO:0007669"/>
    <property type="project" value="InterPro"/>
</dbReference>
<organism evidence="5 6">
    <name type="scientific">Clostridium felsineum</name>
    <dbReference type="NCBI Taxonomy" id="36839"/>
    <lineage>
        <taxon>Bacteria</taxon>
        <taxon>Bacillati</taxon>
        <taxon>Bacillota</taxon>
        <taxon>Clostridia</taxon>
        <taxon>Eubacteriales</taxon>
        <taxon>Clostridiaceae</taxon>
        <taxon>Clostridium</taxon>
    </lineage>
</organism>
<dbReference type="STRING" id="84029.CROST_13610"/>
<keyword evidence="3" id="KW-0520">NAD</keyword>
<evidence type="ECO:0000256" key="4">
    <source>
        <dbReference type="RuleBase" id="RU003719"/>
    </source>
</evidence>
<comment type="similarity">
    <text evidence="1 4">Belongs to the D-isomer specific 2-hydroxyacid dehydrogenase family.</text>
</comment>
<dbReference type="InterPro" id="IPR058205">
    <property type="entry name" value="D-LDH-like"/>
</dbReference>
<gene>
    <name evidence="5" type="primary">fldH_1</name>
    <name evidence="5" type="ORF">CROST_026960</name>
</gene>
<evidence type="ECO:0000313" key="6">
    <source>
        <dbReference type="Proteomes" id="UP000190951"/>
    </source>
</evidence>
<dbReference type="Pfam" id="PF02826">
    <property type="entry name" value="2-Hacid_dh_C"/>
    <property type="match status" value="1"/>
</dbReference>
<dbReference type="Pfam" id="PF00389">
    <property type="entry name" value="2-Hacid_dh"/>
    <property type="match status" value="1"/>
</dbReference>